<sequence length="212" mass="22362">MGLFNRSDKSDTTPEVTGTGGAASAVFDAPTTHLSDISGEYTIDPSHSRIGFSARHAMVTTVRGSFGDFEGTAHVDTANPSASHAKVVIKTASIDTGSADRDGHLRSGDFFDADANPEITFVTTSVERVEDDVWRLAGDLTIKGVSQPLSIDFESTGSAVDPFGNTRIGFEGATTINRKDFGLTWNAALETGGVLVSEKIKLEFDVSAIKSA</sequence>
<evidence type="ECO:0000313" key="5">
    <source>
        <dbReference type="Proteomes" id="UP000198859"/>
    </source>
</evidence>
<evidence type="ECO:0000313" key="4">
    <source>
        <dbReference type="EMBL" id="SDT09960.1"/>
    </source>
</evidence>
<dbReference type="OrthoDB" id="9811006at2"/>
<dbReference type="RefSeq" id="WP_091732380.1">
    <property type="nucleotide sequence ID" value="NZ_LT629757.1"/>
</dbReference>
<dbReference type="Gene3D" id="2.40.128.110">
    <property type="entry name" value="Lipid/polyisoprenoid-binding, YceI-like"/>
    <property type="match status" value="1"/>
</dbReference>
<reference evidence="5" key="1">
    <citation type="submission" date="2016-10" db="EMBL/GenBank/DDBJ databases">
        <authorList>
            <person name="Varghese N."/>
            <person name="Submissions S."/>
        </authorList>
    </citation>
    <scope>NUCLEOTIDE SEQUENCE [LARGE SCALE GENOMIC DNA]</scope>
    <source>
        <strain evidence="5">DSM 22127</strain>
    </source>
</reference>
<dbReference type="EMBL" id="LT629757">
    <property type="protein sequence ID" value="SDT09960.1"/>
    <property type="molecule type" value="Genomic_DNA"/>
</dbReference>
<gene>
    <name evidence="4" type="ORF">SAMN04488570_3523</name>
</gene>
<name>A0A1H1XL60_9ACTN</name>
<dbReference type="SMART" id="SM00867">
    <property type="entry name" value="YceI"/>
    <property type="match status" value="1"/>
</dbReference>
<dbReference type="Proteomes" id="UP000198859">
    <property type="component" value="Chromosome I"/>
</dbReference>
<accession>A0A1H1XL60</accession>
<evidence type="ECO:0000259" key="3">
    <source>
        <dbReference type="SMART" id="SM00867"/>
    </source>
</evidence>
<dbReference type="PANTHER" id="PTHR34406:SF1">
    <property type="entry name" value="PROTEIN YCEI"/>
    <property type="match status" value="1"/>
</dbReference>
<dbReference type="STRING" id="642780.SAMN04488570_3523"/>
<dbReference type="PANTHER" id="PTHR34406">
    <property type="entry name" value="PROTEIN YCEI"/>
    <property type="match status" value="1"/>
</dbReference>
<proteinExistence type="inferred from homology"/>
<dbReference type="AlphaFoldDB" id="A0A1H1XL60"/>
<comment type="similarity">
    <text evidence="1">Belongs to the UPF0312 family.</text>
</comment>
<dbReference type="SUPFAM" id="SSF101874">
    <property type="entry name" value="YceI-like"/>
    <property type="match status" value="1"/>
</dbReference>
<feature type="compositionally biased region" description="Basic and acidic residues" evidence="2">
    <location>
        <begin position="1"/>
        <end position="12"/>
    </location>
</feature>
<dbReference type="InterPro" id="IPR007372">
    <property type="entry name" value="Lipid/polyisoprenoid-bd_YceI"/>
</dbReference>
<keyword evidence="5" id="KW-1185">Reference proteome</keyword>
<evidence type="ECO:0000256" key="2">
    <source>
        <dbReference type="SAM" id="MobiDB-lite"/>
    </source>
</evidence>
<protein>
    <submittedName>
        <fullName evidence="4">Polyisoprenoid-binding protein YceI</fullName>
    </submittedName>
</protein>
<dbReference type="Pfam" id="PF04264">
    <property type="entry name" value="YceI"/>
    <property type="match status" value="1"/>
</dbReference>
<feature type="domain" description="Lipid/polyisoprenoid-binding YceI-like" evidence="3">
    <location>
        <begin position="40"/>
        <end position="209"/>
    </location>
</feature>
<organism evidence="4 5">
    <name type="scientific">Nocardioides scoriae</name>
    <dbReference type="NCBI Taxonomy" id="642780"/>
    <lineage>
        <taxon>Bacteria</taxon>
        <taxon>Bacillati</taxon>
        <taxon>Actinomycetota</taxon>
        <taxon>Actinomycetes</taxon>
        <taxon>Propionibacteriales</taxon>
        <taxon>Nocardioidaceae</taxon>
        <taxon>Nocardioides</taxon>
    </lineage>
</organism>
<feature type="region of interest" description="Disordered" evidence="2">
    <location>
        <begin position="1"/>
        <end position="24"/>
    </location>
</feature>
<dbReference type="InterPro" id="IPR036761">
    <property type="entry name" value="TTHA0802/YceI-like_sf"/>
</dbReference>
<evidence type="ECO:0000256" key="1">
    <source>
        <dbReference type="ARBA" id="ARBA00008812"/>
    </source>
</evidence>